<proteinExistence type="inferred from homology"/>
<gene>
    <name evidence="12" type="ORF">LY90DRAFT_461692</name>
</gene>
<name>A0A1Y2AT05_9FUNG</name>
<evidence type="ECO:0000256" key="9">
    <source>
        <dbReference type="ARBA" id="ARBA00023098"/>
    </source>
</evidence>
<dbReference type="EC" id="2.3.1.50" evidence="5"/>
<sequence length="517" mass="57986">MDEIIQNPAKLNETITYLINYFQKYAVIITEYSKKIPYTMSFLNYIFNIVKDNPLRILLEVCLVIFLIVYIRKDRYKVSNELRNQLTEKEIEELIEEWEPEELVPDISDEVRELELNSVPTVKGIVGPKTVLADGTTVSNLASYNFLGIINDKRLLEKAIAGVNKYGVGTCGPPGFYGTLDVHMDLEKKLAKFYGTPGALIYAQGFSTISSVIPAFLKRGDLLICDELCNFAIQKGAQISRSNVKFFKHNDMNDLEEVLKSIREHDKKKGSKITRRFIVTEAIFNNTGELCDLEKIVELKYKYKYRLILDESLSFGVLGKTGRGITEHLGIPIDKIEIIVGSMANTMGAAGGYCVSNAEIVEHQVLNGLAYCFSASLPAPLTLASIGALSIIDSKEGIKYIKELQENNKAFREIIKPGKKEKYQVVQGFKSEDSPIIHLTLKNTNMPRLEQEKLLQKVVDEAIKEGVLISRAKFVLAQERNIPNSSIVVNITAGLSKAEIEKAAVVIKDSFRKVLNN</sequence>
<dbReference type="GO" id="GO:0030170">
    <property type="term" value="F:pyridoxal phosphate binding"/>
    <property type="evidence" value="ECO:0007669"/>
    <property type="project" value="InterPro"/>
</dbReference>
<dbReference type="GO" id="GO:0005783">
    <property type="term" value="C:endoplasmic reticulum"/>
    <property type="evidence" value="ECO:0007669"/>
    <property type="project" value="TreeGrafter"/>
</dbReference>
<dbReference type="InterPro" id="IPR015422">
    <property type="entry name" value="PyrdxlP-dep_Trfase_small"/>
</dbReference>
<dbReference type="Gene3D" id="3.40.640.10">
    <property type="entry name" value="Type I PLP-dependent aspartate aminotransferase-like (Major domain)"/>
    <property type="match status" value="1"/>
</dbReference>
<dbReference type="InterPro" id="IPR015424">
    <property type="entry name" value="PyrdxlP-dep_Trfase"/>
</dbReference>
<dbReference type="InterPro" id="IPR015421">
    <property type="entry name" value="PyrdxlP-dep_Trfase_major"/>
</dbReference>
<dbReference type="GO" id="GO:0004758">
    <property type="term" value="F:serine C-palmitoyltransferase activity"/>
    <property type="evidence" value="ECO:0007669"/>
    <property type="project" value="TreeGrafter"/>
</dbReference>
<evidence type="ECO:0000256" key="5">
    <source>
        <dbReference type="ARBA" id="ARBA00013220"/>
    </source>
</evidence>
<evidence type="ECO:0000256" key="2">
    <source>
        <dbReference type="ARBA" id="ARBA00004760"/>
    </source>
</evidence>
<evidence type="ECO:0000256" key="7">
    <source>
        <dbReference type="ARBA" id="ARBA00022898"/>
    </source>
</evidence>
<comment type="caution">
    <text evidence="12">The sequence shown here is derived from an EMBL/GenBank/DDBJ whole genome shotgun (WGS) entry which is preliminary data.</text>
</comment>
<dbReference type="PANTHER" id="PTHR13693:SF2">
    <property type="entry name" value="SERINE PALMITOYLTRANSFERASE 1"/>
    <property type="match status" value="1"/>
</dbReference>
<comment type="pathway">
    <text evidence="3">Sphingolipid metabolism.</text>
</comment>
<feature type="domain" description="Aminotransferase class I/classII large" evidence="11">
    <location>
        <begin position="138"/>
        <end position="506"/>
    </location>
</feature>
<dbReference type="GO" id="GO:0016020">
    <property type="term" value="C:membrane"/>
    <property type="evidence" value="ECO:0007669"/>
    <property type="project" value="GOC"/>
</dbReference>
<keyword evidence="10" id="KW-0012">Acyltransferase</keyword>
<dbReference type="STRING" id="1754190.A0A1Y2AT05"/>
<dbReference type="Proteomes" id="UP000193920">
    <property type="component" value="Unassembled WGS sequence"/>
</dbReference>
<evidence type="ECO:0000256" key="10">
    <source>
        <dbReference type="ARBA" id="ARBA00023315"/>
    </source>
</evidence>
<comment type="cofactor">
    <cofactor evidence="1">
        <name>pyridoxal 5'-phosphate</name>
        <dbReference type="ChEBI" id="CHEBI:597326"/>
    </cofactor>
</comment>
<dbReference type="InterPro" id="IPR004839">
    <property type="entry name" value="Aminotransferase_I/II_large"/>
</dbReference>
<keyword evidence="6 12" id="KW-0808">Transferase</keyword>
<keyword evidence="8" id="KW-0746">Sphingolipid metabolism</keyword>
<dbReference type="EMBL" id="MCOG01000209">
    <property type="protein sequence ID" value="ORY25682.1"/>
    <property type="molecule type" value="Genomic_DNA"/>
</dbReference>
<evidence type="ECO:0000256" key="3">
    <source>
        <dbReference type="ARBA" id="ARBA00004991"/>
    </source>
</evidence>
<comment type="pathway">
    <text evidence="2">Lipid metabolism; sphingolipid metabolism.</text>
</comment>
<dbReference type="InterPro" id="IPR050087">
    <property type="entry name" value="AON_synthase_class-II"/>
</dbReference>
<dbReference type="GO" id="GO:0046513">
    <property type="term" value="P:ceramide biosynthetic process"/>
    <property type="evidence" value="ECO:0007669"/>
    <property type="project" value="TreeGrafter"/>
</dbReference>
<evidence type="ECO:0000256" key="1">
    <source>
        <dbReference type="ARBA" id="ARBA00001933"/>
    </source>
</evidence>
<evidence type="ECO:0000313" key="13">
    <source>
        <dbReference type="Proteomes" id="UP000193920"/>
    </source>
</evidence>
<dbReference type="SUPFAM" id="SSF53383">
    <property type="entry name" value="PLP-dependent transferases"/>
    <property type="match status" value="1"/>
</dbReference>
<evidence type="ECO:0000256" key="8">
    <source>
        <dbReference type="ARBA" id="ARBA00022919"/>
    </source>
</evidence>
<evidence type="ECO:0000256" key="4">
    <source>
        <dbReference type="ARBA" id="ARBA00008392"/>
    </source>
</evidence>
<comment type="similarity">
    <text evidence="4">Belongs to the class-II pyridoxal-phosphate-dependent aminotransferase family.</text>
</comment>
<dbReference type="Gene3D" id="3.90.1150.10">
    <property type="entry name" value="Aspartate Aminotransferase, domain 1"/>
    <property type="match status" value="1"/>
</dbReference>
<dbReference type="PANTHER" id="PTHR13693">
    <property type="entry name" value="CLASS II AMINOTRANSFERASE/8-AMINO-7-OXONONANOATE SYNTHASE"/>
    <property type="match status" value="1"/>
</dbReference>
<accession>A0A1Y2AT05</accession>
<keyword evidence="13" id="KW-1185">Reference proteome</keyword>
<evidence type="ECO:0000256" key="6">
    <source>
        <dbReference type="ARBA" id="ARBA00022679"/>
    </source>
</evidence>
<dbReference type="OrthoDB" id="3168162at2759"/>
<dbReference type="Pfam" id="PF00155">
    <property type="entry name" value="Aminotran_1_2"/>
    <property type="match status" value="1"/>
</dbReference>
<dbReference type="AlphaFoldDB" id="A0A1Y2AT05"/>
<evidence type="ECO:0000259" key="11">
    <source>
        <dbReference type="Pfam" id="PF00155"/>
    </source>
</evidence>
<organism evidence="12 13">
    <name type="scientific">Neocallimastix californiae</name>
    <dbReference type="NCBI Taxonomy" id="1754190"/>
    <lineage>
        <taxon>Eukaryota</taxon>
        <taxon>Fungi</taxon>
        <taxon>Fungi incertae sedis</taxon>
        <taxon>Chytridiomycota</taxon>
        <taxon>Chytridiomycota incertae sedis</taxon>
        <taxon>Neocallimastigomycetes</taxon>
        <taxon>Neocallimastigales</taxon>
        <taxon>Neocallimastigaceae</taxon>
        <taxon>Neocallimastix</taxon>
    </lineage>
</organism>
<protein>
    <recommendedName>
        <fullName evidence="5">serine C-palmitoyltransferase</fullName>
        <ecNumber evidence="5">2.3.1.50</ecNumber>
    </recommendedName>
</protein>
<dbReference type="GO" id="GO:0046512">
    <property type="term" value="P:sphingosine biosynthetic process"/>
    <property type="evidence" value="ECO:0007669"/>
    <property type="project" value="TreeGrafter"/>
</dbReference>
<evidence type="ECO:0000313" key="12">
    <source>
        <dbReference type="EMBL" id="ORY25682.1"/>
    </source>
</evidence>
<keyword evidence="7" id="KW-0663">Pyridoxal phosphate</keyword>
<keyword evidence="9" id="KW-0443">Lipid metabolism</keyword>
<reference evidence="12 13" key="1">
    <citation type="submission" date="2016-08" db="EMBL/GenBank/DDBJ databases">
        <title>A Parts List for Fungal Cellulosomes Revealed by Comparative Genomics.</title>
        <authorList>
            <consortium name="DOE Joint Genome Institute"/>
            <person name="Haitjema C.H."/>
            <person name="Gilmore S.P."/>
            <person name="Henske J.K."/>
            <person name="Solomon K.V."/>
            <person name="De Groot R."/>
            <person name="Kuo A."/>
            <person name="Mondo S.J."/>
            <person name="Salamov A.A."/>
            <person name="Labutti K."/>
            <person name="Zhao Z."/>
            <person name="Chiniquy J."/>
            <person name="Barry K."/>
            <person name="Brewer H.M."/>
            <person name="Purvine S.O."/>
            <person name="Wright A.T."/>
            <person name="Boxma B."/>
            <person name="Van Alen T."/>
            <person name="Hackstein J.H."/>
            <person name="Baker S.E."/>
            <person name="Grigoriev I.V."/>
            <person name="O'Malley M.A."/>
        </authorList>
    </citation>
    <scope>NUCLEOTIDE SEQUENCE [LARGE SCALE GENOMIC DNA]</scope>
    <source>
        <strain evidence="12 13">G1</strain>
    </source>
</reference>